<dbReference type="NCBIfam" id="TIGR02989">
    <property type="entry name" value="Sig-70_gvs1"/>
    <property type="match status" value="1"/>
</dbReference>
<dbReference type="InterPro" id="IPR014331">
    <property type="entry name" value="RNA_pol_sigma70_ECF_RHOBA"/>
</dbReference>
<dbReference type="InterPro" id="IPR013324">
    <property type="entry name" value="RNA_pol_sigma_r3/r4-like"/>
</dbReference>
<organism evidence="6 9">
    <name type="scientific">Gimesia aquarii</name>
    <dbReference type="NCBI Taxonomy" id="2527964"/>
    <lineage>
        <taxon>Bacteria</taxon>
        <taxon>Pseudomonadati</taxon>
        <taxon>Planctomycetota</taxon>
        <taxon>Planctomycetia</taxon>
        <taxon>Planctomycetales</taxon>
        <taxon>Planctomycetaceae</taxon>
        <taxon>Gimesia</taxon>
    </lineage>
</organism>
<feature type="domain" description="RNA polymerase sigma-70 region 2" evidence="5">
    <location>
        <begin position="15"/>
        <end position="80"/>
    </location>
</feature>
<keyword evidence="3" id="KW-0731">Sigma factor</keyword>
<dbReference type="GO" id="GO:0016987">
    <property type="term" value="F:sigma factor activity"/>
    <property type="evidence" value="ECO:0007669"/>
    <property type="project" value="UniProtKB-KW"/>
</dbReference>
<keyword evidence="2" id="KW-0805">Transcription regulation</keyword>
<comment type="similarity">
    <text evidence="1">Belongs to the sigma-70 factor family. ECF subfamily.</text>
</comment>
<evidence type="ECO:0000256" key="4">
    <source>
        <dbReference type="ARBA" id="ARBA00023163"/>
    </source>
</evidence>
<proteinExistence type="inferred from homology"/>
<accession>A0A517WX82</accession>
<dbReference type="EMBL" id="CP037422">
    <property type="protein sequence ID" value="QDU09870.1"/>
    <property type="molecule type" value="Genomic_DNA"/>
</dbReference>
<keyword evidence="4" id="KW-0804">Transcription</keyword>
<protein>
    <submittedName>
        <fullName evidence="6">RNA polymerase sigma factor SigM</fullName>
    </submittedName>
</protein>
<accession>A0A517W019</accession>
<dbReference type="EMBL" id="CP037920">
    <property type="protein sequence ID" value="QDT98597.1"/>
    <property type="molecule type" value="Genomic_DNA"/>
</dbReference>
<evidence type="ECO:0000313" key="7">
    <source>
        <dbReference type="EMBL" id="QDU09870.1"/>
    </source>
</evidence>
<name>A0A517W019_9PLAN</name>
<dbReference type="InterPro" id="IPR039425">
    <property type="entry name" value="RNA_pol_sigma-70-like"/>
</dbReference>
<evidence type="ECO:0000313" key="9">
    <source>
        <dbReference type="Proteomes" id="UP000318704"/>
    </source>
</evidence>
<gene>
    <name evidence="6" type="primary">sigM_3</name>
    <name evidence="7" type="synonym">sigM_2</name>
    <name evidence="6" type="ORF">V144x_41040</name>
    <name evidence="7" type="ORF">V202x_32670</name>
</gene>
<evidence type="ECO:0000313" key="6">
    <source>
        <dbReference type="EMBL" id="QDT98597.1"/>
    </source>
</evidence>
<dbReference type="Pfam" id="PF04542">
    <property type="entry name" value="Sigma70_r2"/>
    <property type="match status" value="1"/>
</dbReference>
<dbReference type="PANTHER" id="PTHR43133:SF51">
    <property type="entry name" value="RNA POLYMERASE SIGMA FACTOR"/>
    <property type="match status" value="1"/>
</dbReference>
<dbReference type="OrthoDB" id="6383365at2"/>
<dbReference type="SUPFAM" id="SSF88659">
    <property type="entry name" value="Sigma3 and sigma4 domains of RNA polymerase sigma factors"/>
    <property type="match status" value="1"/>
</dbReference>
<keyword evidence="8" id="KW-1185">Reference proteome</keyword>
<evidence type="ECO:0000256" key="1">
    <source>
        <dbReference type="ARBA" id="ARBA00010641"/>
    </source>
</evidence>
<dbReference type="InterPro" id="IPR036388">
    <property type="entry name" value="WH-like_DNA-bd_sf"/>
</dbReference>
<dbReference type="SUPFAM" id="SSF88946">
    <property type="entry name" value="Sigma2 domain of RNA polymerase sigma factors"/>
    <property type="match status" value="1"/>
</dbReference>
<evidence type="ECO:0000313" key="8">
    <source>
        <dbReference type="Proteomes" id="UP000318384"/>
    </source>
</evidence>
<reference evidence="8 9" key="1">
    <citation type="submission" date="2019-03" db="EMBL/GenBank/DDBJ databases">
        <title>Deep-cultivation of Planctomycetes and their phenomic and genomic characterization uncovers novel biology.</title>
        <authorList>
            <person name="Wiegand S."/>
            <person name="Jogler M."/>
            <person name="Boedeker C."/>
            <person name="Pinto D."/>
            <person name="Vollmers J."/>
            <person name="Rivas-Marin E."/>
            <person name="Kohn T."/>
            <person name="Peeters S.H."/>
            <person name="Heuer A."/>
            <person name="Rast P."/>
            <person name="Oberbeckmann S."/>
            <person name="Bunk B."/>
            <person name="Jeske O."/>
            <person name="Meyerdierks A."/>
            <person name="Storesund J.E."/>
            <person name="Kallscheuer N."/>
            <person name="Luecker S."/>
            <person name="Lage O.M."/>
            <person name="Pohl T."/>
            <person name="Merkel B.J."/>
            <person name="Hornburger P."/>
            <person name="Mueller R.-W."/>
            <person name="Bruemmer F."/>
            <person name="Labrenz M."/>
            <person name="Spormann A.M."/>
            <person name="Op den Camp H."/>
            <person name="Overmann J."/>
            <person name="Amann R."/>
            <person name="Jetten M.S.M."/>
            <person name="Mascher T."/>
            <person name="Medema M.H."/>
            <person name="Devos D.P."/>
            <person name="Kaster A.-K."/>
            <person name="Ovreas L."/>
            <person name="Rohde M."/>
            <person name="Galperin M.Y."/>
            <person name="Jogler C."/>
        </authorList>
    </citation>
    <scope>NUCLEOTIDE SEQUENCE [LARGE SCALE GENOMIC DNA]</scope>
    <source>
        <strain evidence="6 9">V144</strain>
        <strain evidence="7 8">V202</strain>
    </source>
</reference>
<dbReference type="InterPro" id="IPR014284">
    <property type="entry name" value="RNA_pol_sigma-70_dom"/>
</dbReference>
<evidence type="ECO:0000256" key="2">
    <source>
        <dbReference type="ARBA" id="ARBA00023015"/>
    </source>
</evidence>
<dbReference type="Proteomes" id="UP000318384">
    <property type="component" value="Chromosome"/>
</dbReference>
<dbReference type="GO" id="GO:0006352">
    <property type="term" value="P:DNA-templated transcription initiation"/>
    <property type="evidence" value="ECO:0007669"/>
    <property type="project" value="InterPro"/>
</dbReference>
<dbReference type="AlphaFoldDB" id="A0A517W019"/>
<dbReference type="InterPro" id="IPR013325">
    <property type="entry name" value="RNA_pol_sigma_r2"/>
</dbReference>
<evidence type="ECO:0000259" key="5">
    <source>
        <dbReference type="Pfam" id="PF04542"/>
    </source>
</evidence>
<dbReference type="KEGG" id="gaw:V144x_41040"/>
<evidence type="ECO:0000256" key="3">
    <source>
        <dbReference type="ARBA" id="ARBA00023082"/>
    </source>
</evidence>
<dbReference type="Gene3D" id="1.10.10.10">
    <property type="entry name" value="Winged helix-like DNA-binding domain superfamily/Winged helix DNA-binding domain"/>
    <property type="match status" value="1"/>
</dbReference>
<dbReference type="PANTHER" id="PTHR43133">
    <property type="entry name" value="RNA POLYMERASE ECF-TYPE SIGMA FACTO"/>
    <property type="match status" value="1"/>
</dbReference>
<dbReference type="Proteomes" id="UP000318704">
    <property type="component" value="Chromosome"/>
</dbReference>
<dbReference type="RefSeq" id="WP_144987392.1">
    <property type="nucleotide sequence ID" value="NZ_CP037422.1"/>
</dbReference>
<dbReference type="Gene3D" id="1.10.1740.10">
    <property type="match status" value="1"/>
</dbReference>
<dbReference type="NCBIfam" id="TIGR02937">
    <property type="entry name" value="sigma70-ECF"/>
    <property type="match status" value="1"/>
</dbReference>
<sequence length="173" mass="19969">MGQADNNEQFVQQLTENQNRLYGYVYSLLGDHSRAEDVLQETNLVLWRKIAEYDQTRPFLPWAFAIVRFQVLAQLRDKQRDRMLLNSSLAEMLSDEAASQSEQIDAIREALRPCLGLLTSSNRELIEERYFRTKSVAEMSQNANRSVSSIKVALLRIRRQLADCVQKRMAAEG</sequence>
<dbReference type="InterPro" id="IPR007627">
    <property type="entry name" value="RNA_pol_sigma70_r2"/>
</dbReference>